<protein>
    <recommendedName>
        <fullName evidence="4">DUF3185 domain-containing protein</fullName>
    </recommendedName>
</protein>
<comment type="caution">
    <text evidence="2">The sequence shown here is derived from an EMBL/GenBank/DDBJ whole genome shotgun (WGS) entry which is preliminary data.</text>
</comment>
<evidence type="ECO:0000313" key="2">
    <source>
        <dbReference type="EMBL" id="OQP48281.1"/>
    </source>
</evidence>
<keyword evidence="1" id="KW-0472">Membrane</keyword>
<feature type="transmembrane region" description="Helical" evidence="1">
    <location>
        <begin position="47"/>
        <end position="66"/>
    </location>
</feature>
<keyword evidence="1" id="KW-0812">Transmembrane</keyword>
<dbReference type="Proteomes" id="UP000192277">
    <property type="component" value="Unassembled WGS sequence"/>
</dbReference>
<evidence type="ECO:0000256" key="1">
    <source>
        <dbReference type="SAM" id="Phobius"/>
    </source>
</evidence>
<organism evidence="2 3">
    <name type="scientific">Niastella koreensis</name>
    <dbReference type="NCBI Taxonomy" id="354356"/>
    <lineage>
        <taxon>Bacteria</taxon>
        <taxon>Pseudomonadati</taxon>
        <taxon>Bacteroidota</taxon>
        <taxon>Chitinophagia</taxon>
        <taxon>Chitinophagales</taxon>
        <taxon>Chitinophagaceae</taxon>
        <taxon>Niastella</taxon>
    </lineage>
</organism>
<evidence type="ECO:0000313" key="3">
    <source>
        <dbReference type="Proteomes" id="UP000192277"/>
    </source>
</evidence>
<name>A0ABX3NVK5_9BACT</name>
<sequence>MKLIGILLIVIGILMIIMKEVNFTTKKEVADLGPVEIKKKEQHTLSWPLYAGIGIAACGVVVLAAGSRKTS</sequence>
<accession>A0ABX3NVK5</accession>
<evidence type="ECO:0008006" key="4">
    <source>
        <dbReference type="Google" id="ProtNLM"/>
    </source>
</evidence>
<dbReference type="RefSeq" id="WP_014221475.1">
    <property type="nucleotide sequence ID" value="NZ_LWBO01000012.1"/>
</dbReference>
<dbReference type="EMBL" id="LWBO01000012">
    <property type="protein sequence ID" value="OQP48281.1"/>
    <property type="molecule type" value="Genomic_DNA"/>
</dbReference>
<proteinExistence type="predicted"/>
<keyword evidence="3" id="KW-1185">Reference proteome</keyword>
<gene>
    <name evidence="2" type="ORF">A4D02_06075</name>
</gene>
<keyword evidence="1" id="KW-1133">Transmembrane helix</keyword>
<reference evidence="2 3" key="1">
    <citation type="submission" date="2016-04" db="EMBL/GenBank/DDBJ databases">
        <authorList>
            <person name="Chen L."/>
            <person name="Zhuang W."/>
            <person name="Wang G."/>
        </authorList>
    </citation>
    <scope>NUCLEOTIDE SEQUENCE [LARGE SCALE GENOMIC DNA]</scope>
    <source>
        <strain evidence="3">GR20</strain>
    </source>
</reference>